<dbReference type="Gene3D" id="3.10.50.40">
    <property type="match status" value="1"/>
</dbReference>
<dbReference type="EMBL" id="JAMYWD010000003">
    <property type="protein sequence ID" value="KAJ4976047.1"/>
    <property type="molecule type" value="Genomic_DNA"/>
</dbReference>
<evidence type="ECO:0000256" key="10">
    <source>
        <dbReference type="ARBA" id="ARBA00023158"/>
    </source>
</evidence>
<sequence>MGEIPAVQAKKSNYTPKSVIHQKYGSRACYKIEEVRESVQNSCPGLAIPQQSTCLFRCNLQLPELSVTSETFRRKKDAEQNAAHMALEKLGIQPTTDSSRSQDAWDELVARISYLFSDEFLSWQHQPQHPLIGHFRAALRRETEERGLLPASIFAAYDMKINNLCKTINHKVDREPHLIVTLIMKAAGLSGSAAISLGQLWIWKQSLYSSDILQALTSQPLSSSEGIWIQAIRIPYSIEKPVEQVALYISSDGYFIDSIAQKLGLTDTSQILVSRTVGKASSEMRLYFSALELPVPLDSSLDDLLYAKAVTDGSFNERASYFSSQNIYGNAILASVGYTWRFPDLFHEDVTLGTYYRMLIGRLPNGSYKLSREAILLSELPEAFTTRSNWRGSFPSDLLGMFCRQHWLSEPVYCITSITDPVDSSEASQASKKLKETNPDEEETKYADGGSGDANEKESIALGGSFRCEVKILSKGQDLVIECSPEDSYRKQNDAKQNAALKVLSWLNKYLMKLDMHVEKLSSGETHGLHFFPENFSKEFTLCPSVHAGQLASVLRKCSLWASSCMDQLNTTQEHSACSFKIEGLDSGVFPSNGSLICISYVVSLVREGEHMKEPLESSDEFEFEVGTGAVIPQVEACVTQMSMNQSALFNTGLPPHDFIFAAAGDSLMSILLSSLDACFLEYSIFLLRVTQALEDRMEQALFSPPLSKQRVEYASRHINESCATTLVDFGCGSGSLLDSLLDIPTSLEKMVGVDISRKSLGRAAKALHSKLSENSDPAKPSLGIKSALLYDGSITVFDSRLSGFDIGTCLEVIEHMEEEQAHLFGDVALSSFRPRILIVSTPNYEYNSILQRTDLSNKDEDSDEKMQSLPCKFRNHDHKFEWTREQFNKWASDLAMRHNYSVEISGVGGSADVEPGFASQIAIFRRGPIDVECSENEDIVHPYEVIWHWNRS</sequence>
<dbReference type="Pfam" id="PF21224">
    <property type="entry name" value="Hen1_LCD"/>
    <property type="match status" value="1"/>
</dbReference>
<dbReference type="InterPro" id="IPR026610">
    <property type="entry name" value="Hen1"/>
</dbReference>
<dbReference type="InterPro" id="IPR040870">
    <property type="entry name" value="HEN1_dsRBD2"/>
</dbReference>
<feature type="domain" description="Small RNA 2'-O-methyltransferase Hen1 La-motif C-terminal" evidence="15">
    <location>
        <begin position="227"/>
        <end position="361"/>
    </location>
</feature>
<proteinExistence type="inferred from homology"/>
<feature type="region of interest" description="Disordered" evidence="13">
    <location>
        <begin position="426"/>
        <end position="455"/>
    </location>
</feature>
<feature type="domain" description="dsRNA binding" evidence="16">
    <location>
        <begin position="21"/>
        <end position="91"/>
    </location>
</feature>
<dbReference type="EC" id="2.1.1.386" evidence="11"/>
<keyword evidence="5" id="KW-0808">Transferase</keyword>
<dbReference type="GO" id="GO:0005634">
    <property type="term" value="C:nucleus"/>
    <property type="evidence" value="ECO:0007669"/>
    <property type="project" value="TreeGrafter"/>
</dbReference>
<comment type="similarity">
    <text evidence="2">Belongs to the methyltransferase superfamily. HEN1 family.</text>
</comment>
<dbReference type="InterPro" id="IPR040813">
    <property type="entry name" value="Hen1_Lam_C"/>
</dbReference>
<comment type="caution">
    <text evidence="17">The sequence shown here is derived from an EMBL/GenBank/DDBJ whole genome shotgun (WGS) entry which is preliminary data.</text>
</comment>
<evidence type="ECO:0000256" key="8">
    <source>
        <dbReference type="ARBA" id="ARBA00022842"/>
    </source>
</evidence>
<evidence type="ECO:0000256" key="1">
    <source>
        <dbReference type="ARBA" id="ARBA00001946"/>
    </source>
</evidence>
<organism evidence="17 18">
    <name type="scientific">Protea cynaroides</name>
    <dbReference type="NCBI Taxonomy" id="273540"/>
    <lineage>
        <taxon>Eukaryota</taxon>
        <taxon>Viridiplantae</taxon>
        <taxon>Streptophyta</taxon>
        <taxon>Embryophyta</taxon>
        <taxon>Tracheophyta</taxon>
        <taxon>Spermatophyta</taxon>
        <taxon>Magnoliopsida</taxon>
        <taxon>Proteales</taxon>
        <taxon>Proteaceae</taxon>
        <taxon>Protea</taxon>
    </lineage>
</organism>
<dbReference type="PANTHER" id="PTHR21404">
    <property type="entry name" value="HEN1"/>
    <property type="match status" value="1"/>
</dbReference>
<protein>
    <recommendedName>
        <fullName evidence="3">Small RNA 2'-O-methyltransferase</fullName>
        <ecNumber evidence="11">2.1.1.386</ecNumber>
    </recommendedName>
</protein>
<dbReference type="GO" id="GO:0090486">
    <property type="term" value="F:small RNA 2'-O-methyltransferase activity"/>
    <property type="evidence" value="ECO:0007669"/>
    <property type="project" value="UniProtKB-EC"/>
</dbReference>
<dbReference type="OrthoDB" id="2154311at2759"/>
<dbReference type="InterPro" id="IPR029063">
    <property type="entry name" value="SAM-dependent_MTases_sf"/>
</dbReference>
<evidence type="ECO:0000259" key="16">
    <source>
        <dbReference type="Pfam" id="PF24995"/>
    </source>
</evidence>
<dbReference type="Pfam" id="PF13489">
    <property type="entry name" value="Methyltransf_23"/>
    <property type="match status" value="1"/>
</dbReference>
<evidence type="ECO:0000259" key="15">
    <source>
        <dbReference type="Pfam" id="PF18441"/>
    </source>
</evidence>
<dbReference type="Gene3D" id="3.30.160.20">
    <property type="match status" value="1"/>
</dbReference>
<keyword evidence="10" id="KW-0943">RNA-mediated gene silencing</keyword>
<evidence type="ECO:0000256" key="3">
    <source>
        <dbReference type="ARBA" id="ARBA00021330"/>
    </source>
</evidence>
<dbReference type="FunFam" id="3.40.50.150:FF:000215">
    <property type="entry name" value="Hua enhancer1"/>
    <property type="match status" value="1"/>
</dbReference>
<evidence type="ECO:0000256" key="9">
    <source>
        <dbReference type="ARBA" id="ARBA00022884"/>
    </source>
</evidence>
<keyword evidence="7" id="KW-0479">Metal-binding</keyword>
<dbReference type="SUPFAM" id="SSF54534">
    <property type="entry name" value="FKBP-like"/>
    <property type="match status" value="1"/>
</dbReference>
<evidence type="ECO:0000256" key="6">
    <source>
        <dbReference type="ARBA" id="ARBA00022691"/>
    </source>
</evidence>
<dbReference type="AlphaFoldDB" id="A0A9Q0QY49"/>
<comment type="cofactor">
    <cofactor evidence="1">
        <name>Mg(2+)</name>
        <dbReference type="ChEBI" id="CHEBI:18420"/>
    </cofactor>
</comment>
<evidence type="ECO:0000256" key="11">
    <source>
        <dbReference type="ARBA" id="ARBA00035025"/>
    </source>
</evidence>
<dbReference type="GO" id="GO:0001510">
    <property type="term" value="P:RNA methylation"/>
    <property type="evidence" value="ECO:0007669"/>
    <property type="project" value="InterPro"/>
</dbReference>
<gene>
    <name evidence="17" type="ORF">NE237_001153</name>
</gene>
<keyword evidence="9" id="KW-0694">RNA-binding</keyword>
<reference evidence="17" key="1">
    <citation type="journal article" date="2023" name="Plant J.">
        <title>The genome of the king protea, Protea cynaroides.</title>
        <authorList>
            <person name="Chang J."/>
            <person name="Duong T.A."/>
            <person name="Schoeman C."/>
            <person name="Ma X."/>
            <person name="Roodt D."/>
            <person name="Barker N."/>
            <person name="Li Z."/>
            <person name="Van de Peer Y."/>
            <person name="Mizrachi E."/>
        </authorList>
    </citation>
    <scope>NUCLEOTIDE SEQUENCE</scope>
    <source>
        <tissue evidence="17">Young leaves</tissue>
    </source>
</reference>
<accession>A0A9Q0QY49</accession>
<keyword evidence="4" id="KW-0489">Methyltransferase</keyword>
<comment type="catalytic activity">
    <reaction evidence="12">
        <text>small RNA 3'-end nucleotide + S-adenosyl-L-methionine = small RNA 3'-end 2'-O-methylnucleotide + S-adenosyl-L-homocysteine + H(+)</text>
        <dbReference type="Rhea" id="RHEA:37887"/>
        <dbReference type="Rhea" id="RHEA-COMP:10415"/>
        <dbReference type="Rhea" id="RHEA-COMP:10416"/>
        <dbReference type="ChEBI" id="CHEBI:15378"/>
        <dbReference type="ChEBI" id="CHEBI:57856"/>
        <dbReference type="ChEBI" id="CHEBI:59789"/>
        <dbReference type="ChEBI" id="CHEBI:74896"/>
        <dbReference type="ChEBI" id="CHEBI:74898"/>
        <dbReference type="EC" id="2.1.1.386"/>
    </reaction>
</comment>
<evidence type="ECO:0000259" key="14">
    <source>
        <dbReference type="Pfam" id="PF17842"/>
    </source>
</evidence>
<dbReference type="Pfam" id="PF24995">
    <property type="entry name" value="DSRM_2"/>
    <property type="match status" value="1"/>
</dbReference>
<feature type="domain" description="HEN1 double-stranded RNA binding" evidence="14">
    <location>
        <begin position="364"/>
        <end position="511"/>
    </location>
</feature>
<dbReference type="GO" id="GO:0005737">
    <property type="term" value="C:cytoplasm"/>
    <property type="evidence" value="ECO:0007669"/>
    <property type="project" value="TreeGrafter"/>
</dbReference>
<evidence type="ECO:0000256" key="12">
    <source>
        <dbReference type="ARBA" id="ARBA00048418"/>
    </source>
</evidence>
<evidence type="ECO:0000256" key="2">
    <source>
        <dbReference type="ARBA" id="ARBA00009026"/>
    </source>
</evidence>
<dbReference type="PANTHER" id="PTHR21404:SF3">
    <property type="entry name" value="SMALL RNA 2'-O-METHYLTRANSFERASE"/>
    <property type="match status" value="1"/>
</dbReference>
<dbReference type="GO" id="GO:0030422">
    <property type="term" value="P:siRNA processing"/>
    <property type="evidence" value="ECO:0007669"/>
    <property type="project" value="TreeGrafter"/>
</dbReference>
<dbReference type="GO" id="GO:0046872">
    <property type="term" value="F:metal ion binding"/>
    <property type="evidence" value="ECO:0007669"/>
    <property type="project" value="UniProtKB-KW"/>
</dbReference>
<dbReference type="InterPro" id="IPR046357">
    <property type="entry name" value="PPIase_dom_sf"/>
</dbReference>
<keyword evidence="6" id="KW-0949">S-adenosyl-L-methionine</keyword>
<evidence type="ECO:0000313" key="18">
    <source>
        <dbReference type="Proteomes" id="UP001141806"/>
    </source>
</evidence>
<evidence type="ECO:0000256" key="4">
    <source>
        <dbReference type="ARBA" id="ARBA00022603"/>
    </source>
</evidence>
<dbReference type="SUPFAM" id="SSF53335">
    <property type="entry name" value="S-adenosyl-L-methionine-dependent methyltransferases"/>
    <property type="match status" value="1"/>
</dbReference>
<dbReference type="Pfam" id="PF18441">
    <property type="entry name" value="Hen1_Lam_C"/>
    <property type="match status" value="1"/>
</dbReference>
<dbReference type="Proteomes" id="UP001141806">
    <property type="component" value="Unassembled WGS sequence"/>
</dbReference>
<dbReference type="SUPFAM" id="SSF54768">
    <property type="entry name" value="dsRNA-binding domain-like"/>
    <property type="match status" value="1"/>
</dbReference>
<keyword evidence="8" id="KW-0460">Magnesium</keyword>
<evidence type="ECO:0000256" key="7">
    <source>
        <dbReference type="ARBA" id="ARBA00022723"/>
    </source>
</evidence>
<evidence type="ECO:0000313" key="17">
    <source>
        <dbReference type="EMBL" id="KAJ4976047.1"/>
    </source>
</evidence>
<dbReference type="InterPro" id="IPR056755">
    <property type="entry name" value="DSRM_2"/>
</dbReference>
<evidence type="ECO:0000256" key="13">
    <source>
        <dbReference type="SAM" id="MobiDB-lite"/>
    </source>
</evidence>
<evidence type="ECO:0000256" key="5">
    <source>
        <dbReference type="ARBA" id="ARBA00022679"/>
    </source>
</evidence>
<dbReference type="Pfam" id="PF17842">
    <property type="entry name" value="dsRBD2"/>
    <property type="match status" value="1"/>
</dbReference>
<name>A0A9Q0QY49_9MAGN</name>
<keyword evidence="18" id="KW-1185">Reference proteome</keyword>
<dbReference type="GO" id="GO:0003755">
    <property type="term" value="F:peptidyl-prolyl cis-trans isomerase activity"/>
    <property type="evidence" value="ECO:0007669"/>
    <property type="project" value="InterPro"/>
</dbReference>
<dbReference type="Gene3D" id="3.40.50.150">
    <property type="entry name" value="Vaccinia Virus protein VP39"/>
    <property type="match status" value="1"/>
</dbReference>
<dbReference type="GO" id="GO:0003723">
    <property type="term" value="F:RNA binding"/>
    <property type="evidence" value="ECO:0007669"/>
    <property type="project" value="UniProtKB-KW"/>
</dbReference>